<proteinExistence type="predicted"/>
<organism evidence="1 2">
    <name type="scientific">Trifolium medium</name>
    <dbReference type="NCBI Taxonomy" id="97028"/>
    <lineage>
        <taxon>Eukaryota</taxon>
        <taxon>Viridiplantae</taxon>
        <taxon>Streptophyta</taxon>
        <taxon>Embryophyta</taxon>
        <taxon>Tracheophyta</taxon>
        <taxon>Spermatophyta</taxon>
        <taxon>Magnoliopsida</taxon>
        <taxon>eudicotyledons</taxon>
        <taxon>Gunneridae</taxon>
        <taxon>Pentapetalae</taxon>
        <taxon>rosids</taxon>
        <taxon>fabids</taxon>
        <taxon>Fabales</taxon>
        <taxon>Fabaceae</taxon>
        <taxon>Papilionoideae</taxon>
        <taxon>50 kb inversion clade</taxon>
        <taxon>NPAAA clade</taxon>
        <taxon>Hologalegina</taxon>
        <taxon>IRL clade</taxon>
        <taxon>Trifolieae</taxon>
        <taxon>Trifolium</taxon>
    </lineage>
</organism>
<feature type="non-terminal residue" evidence="1">
    <location>
        <position position="1"/>
    </location>
</feature>
<sequence>RLTADSGIAANPAVAAAKANCVALSHPIAASNCSTPPGSCRDPAGLTAQI</sequence>
<keyword evidence="2" id="KW-1185">Reference proteome</keyword>
<accession>A0A392VG78</accession>
<evidence type="ECO:0000313" key="1">
    <source>
        <dbReference type="EMBL" id="MCI87394.1"/>
    </source>
</evidence>
<dbReference type="Proteomes" id="UP000265520">
    <property type="component" value="Unassembled WGS sequence"/>
</dbReference>
<protein>
    <submittedName>
        <fullName evidence="1">Uncharacterized protein</fullName>
    </submittedName>
</protein>
<dbReference type="AlphaFoldDB" id="A0A392VG78"/>
<reference evidence="1 2" key="1">
    <citation type="journal article" date="2018" name="Front. Plant Sci.">
        <title>Red Clover (Trifolium pratense) and Zigzag Clover (T. medium) - A Picture of Genomic Similarities and Differences.</title>
        <authorList>
            <person name="Dluhosova J."/>
            <person name="Istvanek J."/>
            <person name="Nedelnik J."/>
            <person name="Repkova J."/>
        </authorList>
    </citation>
    <scope>NUCLEOTIDE SEQUENCE [LARGE SCALE GENOMIC DNA]</scope>
    <source>
        <strain evidence="2">cv. 10/8</strain>
        <tissue evidence="1">Leaf</tissue>
    </source>
</reference>
<dbReference type="EMBL" id="LXQA011164933">
    <property type="protein sequence ID" value="MCI87394.1"/>
    <property type="molecule type" value="Genomic_DNA"/>
</dbReference>
<evidence type="ECO:0000313" key="2">
    <source>
        <dbReference type="Proteomes" id="UP000265520"/>
    </source>
</evidence>
<name>A0A392VG78_9FABA</name>
<comment type="caution">
    <text evidence="1">The sequence shown here is derived from an EMBL/GenBank/DDBJ whole genome shotgun (WGS) entry which is preliminary data.</text>
</comment>